<evidence type="ECO:0000256" key="7">
    <source>
        <dbReference type="ARBA" id="ARBA00023235"/>
    </source>
</evidence>
<proteinExistence type="inferred from homology"/>
<comment type="pathway">
    <text evidence="1 9">Amino-acid biosynthesis; L-lysine biosynthesis via DAP pathway; DL-2,6-diaminopimelate from LL-2,6-diaminopimelate: step 1/1.</text>
</comment>
<evidence type="ECO:0000313" key="12">
    <source>
        <dbReference type="Proteomes" id="UP000199233"/>
    </source>
</evidence>
<comment type="subcellular location">
    <subcellularLocation>
        <location evidence="9">Cytoplasm</location>
    </subcellularLocation>
</comment>
<evidence type="ECO:0000256" key="3">
    <source>
        <dbReference type="ARBA" id="ARBA00013080"/>
    </source>
</evidence>
<keyword evidence="12" id="KW-1185">Reference proteome</keyword>
<feature type="binding site" evidence="9">
    <location>
        <position position="163"/>
    </location>
    <ligand>
        <name>substrate</name>
    </ligand>
</feature>
<keyword evidence="7 9" id="KW-0413">Isomerase</keyword>
<keyword evidence="6 9" id="KW-0457">Lysine biosynthesis</keyword>
<evidence type="ECO:0000256" key="4">
    <source>
        <dbReference type="ARBA" id="ARBA00022490"/>
    </source>
</evidence>
<keyword evidence="5 9" id="KW-0028">Amino-acid biosynthesis</keyword>
<gene>
    <name evidence="9" type="primary">dapF</name>
    <name evidence="11" type="ORF">SAMN04488038_10543</name>
</gene>
<dbReference type="PANTHER" id="PTHR31689:SF0">
    <property type="entry name" value="DIAMINOPIMELATE EPIMERASE"/>
    <property type="match status" value="1"/>
</dbReference>
<dbReference type="InterPro" id="IPR018510">
    <property type="entry name" value="DAP_epimerase_AS"/>
</dbReference>
<evidence type="ECO:0000256" key="10">
    <source>
        <dbReference type="PROSITE-ProRule" id="PRU10125"/>
    </source>
</evidence>
<dbReference type="NCBIfam" id="TIGR00652">
    <property type="entry name" value="DapF"/>
    <property type="match status" value="1"/>
</dbReference>
<organism evidence="11 12">
    <name type="scientific">Solimonas aquatica</name>
    <dbReference type="NCBI Taxonomy" id="489703"/>
    <lineage>
        <taxon>Bacteria</taxon>
        <taxon>Pseudomonadati</taxon>
        <taxon>Pseudomonadota</taxon>
        <taxon>Gammaproteobacteria</taxon>
        <taxon>Nevskiales</taxon>
        <taxon>Nevskiaceae</taxon>
        <taxon>Solimonas</taxon>
    </lineage>
</organism>
<comment type="function">
    <text evidence="9">Catalyzes the stereoinversion of LL-2,6-diaminopimelate (L,L-DAP) to meso-diaminopimelate (meso-DAP), a precursor of L-lysine and an essential component of the bacterial peptidoglycan.</text>
</comment>
<dbReference type="EMBL" id="FOFS01000005">
    <property type="protein sequence ID" value="SEQ25246.1"/>
    <property type="molecule type" value="Genomic_DNA"/>
</dbReference>
<dbReference type="PROSITE" id="PS01326">
    <property type="entry name" value="DAP_EPIMERASE"/>
    <property type="match status" value="1"/>
</dbReference>
<evidence type="ECO:0000313" key="11">
    <source>
        <dbReference type="EMBL" id="SEQ25246.1"/>
    </source>
</evidence>
<dbReference type="Gene3D" id="3.10.310.10">
    <property type="entry name" value="Diaminopimelate Epimerase, Chain A, domain 1"/>
    <property type="match status" value="2"/>
</dbReference>
<feature type="site" description="Could be important to modulate the pK values of the two catalytic cysteine residues" evidence="9">
    <location>
        <position position="214"/>
    </location>
</feature>
<dbReference type="Pfam" id="PF01678">
    <property type="entry name" value="DAP_epimerase"/>
    <property type="match status" value="2"/>
</dbReference>
<feature type="binding site" evidence="9">
    <location>
        <begin position="79"/>
        <end position="80"/>
    </location>
    <ligand>
        <name>substrate</name>
    </ligand>
</feature>
<dbReference type="PANTHER" id="PTHR31689">
    <property type="entry name" value="DIAMINOPIMELATE EPIMERASE, CHLOROPLASTIC"/>
    <property type="match status" value="1"/>
</dbReference>
<accession>A0A1H9EHK4</accession>
<dbReference type="EC" id="5.1.1.7" evidence="3 9"/>
<evidence type="ECO:0000256" key="9">
    <source>
        <dbReference type="HAMAP-Rule" id="MF_00197"/>
    </source>
</evidence>
<reference evidence="11 12" key="1">
    <citation type="submission" date="2016-10" db="EMBL/GenBank/DDBJ databases">
        <authorList>
            <person name="de Groot N.N."/>
        </authorList>
    </citation>
    <scope>NUCLEOTIDE SEQUENCE [LARGE SCALE GENOMIC DNA]</scope>
    <source>
        <strain evidence="11 12">DSM 25927</strain>
    </source>
</reference>
<keyword evidence="4 9" id="KW-0963">Cytoplasm</keyword>
<evidence type="ECO:0000256" key="6">
    <source>
        <dbReference type="ARBA" id="ARBA00023154"/>
    </source>
</evidence>
<feature type="active site" description="Proton donor" evidence="9">
    <location>
        <position position="78"/>
    </location>
</feature>
<dbReference type="AlphaFoldDB" id="A0A1H9EHK4"/>
<feature type="binding site" evidence="9">
    <location>
        <begin position="214"/>
        <end position="215"/>
    </location>
    <ligand>
        <name>substrate</name>
    </ligand>
</feature>
<dbReference type="Proteomes" id="UP000199233">
    <property type="component" value="Unassembled WGS sequence"/>
</dbReference>
<feature type="binding site" evidence="9">
    <location>
        <position position="49"/>
    </location>
    <ligand>
        <name>substrate</name>
    </ligand>
</feature>
<dbReference type="InterPro" id="IPR001653">
    <property type="entry name" value="DAP_epimerase_DapF"/>
</dbReference>
<feature type="binding site" evidence="9">
    <location>
        <position position="196"/>
    </location>
    <ligand>
        <name>substrate</name>
    </ligand>
</feature>
<dbReference type="GO" id="GO:0009089">
    <property type="term" value="P:lysine biosynthetic process via diaminopimelate"/>
    <property type="evidence" value="ECO:0007669"/>
    <property type="project" value="UniProtKB-UniRule"/>
</dbReference>
<dbReference type="HAMAP" id="MF_00197">
    <property type="entry name" value="DAP_epimerase"/>
    <property type="match status" value="1"/>
</dbReference>
<name>A0A1H9EHK4_9GAMM</name>
<evidence type="ECO:0000256" key="1">
    <source>
        <dbReference type="ARBA" id="ARBA00005196"/>
    </source>
</evidence>
<protein>
    <recommendedName>
        <fullName evidence="3 9">Diaminopimelate epimerase</fullName>
        <shortName evidence="9">DAP epimerase</shortName>
        <ecNumber evidence="3 9">5.1.1.7</ecNumber>
    </recommendedName>
    <alternativeName>
        <fullName evidence="9">PLP-independent amino acid racemase</fullName>
    </alternativeName>
</protein>
<dbReference type="STRING" id="489703.SAMN04488038_10543"/>
<feature type="active site" description="Proton acceptor" evidence="9">
    <location>
        <position position="223"/>
    </location>
</feature>
<evidence type="ECO:0000256" key="2">
    <source>
        <dbReference type="ARBA" id="ARBA00010219"/>
    </source>
</evidence>
<feature type="active site" evidence="10">
    <location>
        <position position="78"/>
    </location>
</feature>
<comment type="catalytic activity">
    <reaction evidence="8 9">
        <text>(2S,6S)-2,6-diaminopimelate = meso-2,6-diaminopimelate</text>
        <dbReference type="Rhea" id="RHEA:15393"/>
        <dbReference type="ChEBI" id="CHEBI:57609"/>
        <dbReference type="ChEBI" id="CHEBI:57791"/>
        <dbReference type="EC" id="5.1.1.7"/>
    </reaction>
</comment>
<dbReference type="FunFam" id="3.10.310.10:FF:000001">
    <property type="entry name" value="Diaminopimelate epimerase"/>
    <property type="match status" value="1"/>
</dbReference>
<comment type="similarity">
    <text evidence="2 9">Belongs to the diaminopimelate epimerase family.</text>
</comment>
<sequence length="282" mass="30689">MAGMKLQFTKMHGAGNDFVVIDATRRPFSPTPALLHRLADRRFGVGCDQILVVEPPSAGDVDFNYRIFNADGSEVGQCGNGSRALARYVREHGLSDKPRIRVRTATSVLELAQVDASHYCVDMGVPRLEPAQIPFKAAARAARYTLTLDNGEPLEIGVASMGNPHAVIRVEDVDLAPVHELGRALQQHPAFPQSVNVGFLQVQARDRVRLRVYERGTGETLACGSGACAAVVVGRLWGLLDEKVKVVVRGGELEIQWPGENQTVLMTGPAETVFEGEIEWPN</sequence>
<feature type="site" description="Important for dimerization" evidence="9">
    <location>
        <position position="274"/>
    </location>
</feature>
<feature type="binding site" evidence="9">
    <location>
        <begin position="224"/>
        <end position="225"/>
    </location>
    <ligand>
        <name>substrate</name>
    </ligand>
</feature>
<dbReference type="GO" id="GO:0005829">
    <property type="term" value="C:cytosol"/>
    <property type="evidence" value="ECO:0007669"/>
    <property type="project" value="TreeGrafter"/>
</dbReference>
<feature type="site" description="Could be important to modulate the pK values of the two catalytic cysteine residues" evidence="9">
    <location>
        <position position="165"/>
    </location>
</feature>
<dbReference type="GO" id="GO:0008837">
    <property type="term" value="F:diaminopimelate epimerase activity"/>
    <property type="evidence" value="ECO:0007669"/>
    <property type="project" value="UniProtKB-UniRule"/>
</dbReference>
<evidence type="ECO:0000256" key="5">
    <source>
        <dbReference type="ARBA" id="ARBA00022605"/>
    </source>
</evidence>
<evidence type="ECO:0000256" key="8">
    <source>
        <dbReference type="ARBA" id="ARBA00051712"/>
    </source>
</evidence>
<feature type="binding site" evidence="9">
    <location>
        <position position="69"/>
    </location>
    <ligand>
        <name>substrate</name>
    </ligand>
</feature>
<comment type="subunit">
    <text evidence="9">Homodimer.</text>
</comment>
<dbReference type="UniPathway" id="UPA00034">
    <property type="reaction ID" value="UER00025"/>
</dbReference>
<dbReference type="SUPFAM" id="SSF54506">
    <property type="entry name" value="Diaminopimelate epimerase-like"/>
    <property type="match status" value="1"/>
</dbReference>
<feature type="binding site" evidence="9">
    <location>
        <position position="16"/>
    </location>
    <ligand>
        <name>substrate</name>
    </ligand>
</feature>